<feature type="compositionally biased region" description="Polar residues" evidence="1">
    <location>
        <begin position="448"/>
        <end position="464"/>
    </location>
</feature>
<feature type="region of interest" description="Disordered" evidence="1">
    <location>
        <begin position="1"/>
        <end position="62"/>
    </location>
</feature>
<dbReference type="STRING" id="1071382.H2B1V4"/>
<dbReference type="EMBL" id="HE650831">
    <property type="protein sequence ID" value="CCF60604.1"/>
    <property type="molecule type" value="Genomic_DNA"/>
</dbReference>
<accession>H2B1V4</accession>
<dbReference type="eggNOG" id="ENOG502S549">
    <property type="taxonomic scope" value="Eukaryota"/>
</dbReference>
<reference evidence="2 3" key="1">
    <citation type="journal article" date="2011" name="Proc. Natl. Acad. Sci. U.S.A.">
        <title>Evolutionary erosion of yeast sex chromosomes by mating-type switching accidents.</title>
        <authorList>
            <person name="Gordon J.L."/>
            <person name="Armisen D."/>
            <person name="Proux-Wera E."/>
            <person name="Oheigeartaigh S.S."/>
            <person name="Byrne K.P."/>
            <person name="Wolfe K.H."/>
        </authorList>
    </citation>
    <scope>NUCLEOTIDE SEQUENCE [LARGE SCALE GENOMIC DNA]</scope>
    <source>
        <strain evidence="3">ATCC 22294 / BCRC 22015 / CBS 2517 / CECT 1963 / NBRC 1671 / NRRL Y-8276</strain>
    </source>
</reference>
<dbReference type="Pfam" id="PF08513">
    <property type="entry name" value="LisH"/>
    <property type="match status" value="1"/>
</dbReference>
<sequence length="575" mass="63804">MTNIDSKIPTNLSQQQHQRISKTKPRKQKSKVKIQTDPTHPRHVSTTNTLNSSMSPSQHSGSTGEIPIFDLNLAVSDAMANNSRQLLYSHIYHYLLENKHYKTAKKFLQEAQLPLSAVDGSSTVSNKNSGNNTLNSQSLKPDHLVKSKMIINSPDTFLVEWWQSFLLLNNFVESCSIDELKKYENPKLDNIYPILPNNIPMHPQMNPQFPYNPNSNLNPYANMPYNTNNMKPSSAPTTNTTNPSINNNNPMEKDTDSSRVSTPMVPVSSGIRMTPSTAPGSATTERKNTIGGGASVQPTPQQLQAMLQQQIMSAQMANMMSSQQSQVHPPNNNQMYPNMPQGVPNSSSVDHRNMAMPGNDSLNRSSVVNTANVNNGQFANINQAQFNGQQMANVMKNNYPNFSNNMGNMGTQSQQQYMTMLKNMMNKNSNSMHNIPADVKNIKRRSTSNKPNSSWANNSNNTKSAIGGDRDKATSVAHFNENMLRANNGEHKIINNNTSVNNNNENNRNDDENGIVNVNNDDNIHMMNNDLDFQLLNLQMLNQSRPGSEMQFGNLAAEKGSTDIGTGTNNVFDGI</sequence>
<evidence type="ECO:0000313" key="3">
    <source>
        <dbReference type="Proteomes" id="UP000005220"/>
    </source>
</evidence>
<proteinExistence type="predicted"/>
<dbReference type="RefSeq" id="XP_003959739.1">
    <property type="nucleotide sequence ID" value="XM_003959690.1"/>
</dbReference>
<dbReference type="SMART" id="SM00667">
    <property type="entry name" value="LisH"/>
    <property type="match status" value="1"/>
</dbReference>
<feature type="compositionally biased region" description="Polar residues" evidence="1">
    <location>
        <begin position="274"/>
        <end position="283"/>
    </location>
</feature>
<evidence type="ECO:0000313" key="2">
    <source>
        <dbReference type="EMBL" id="CCF60604.1"/>
    </source>
</evidence>
<dbReference type="HOGENOM" id="CLU_474115_0_0_1"/>
<dbReference type="InParanoid" id="H2B1V4"/>
<feature type="compositionally biased region" description="Basic residues" evidence="1">
    <location>
        <begin position="19"/>
        <end position="32"/>
    </location>
</feature>
<dbReference type="OrthoDB" id="4036671at2759"/>
<dbReference type="AlphaFoldDB" id="H2B1V4"/>
<organism evidence="2 3">
    <name type="scientific">Kazachstania africana (strain ATCC 22294 / BCRC 22015 / CBS 2517 / CECT 1963 / NBRC 1671 / NRRL Y-8276)</name>
    <name type="common">Yeast</name>
    <name type="synonym">Kluyveromyces africanus</name>
    <dbReference type="NCBI Taxonomy" id="1071382"/>
    <lineage>
        <taxon>Eukaryota</taxon>
        <taxon>Fungi</taxon>
        <taxon>Dikarya</taxon>
        <taxon>Ascomycota</taxon>
        <taxon>Saccharomycotina</taxon>
        <taxon>Saccharomycetes</taxon>
        <taxon>Saccharomycetales</taxon>
        <taxon>Saccharomycetaceae</taxon>
        <taxon>Kazachstania</taxon>
    </lineage>
</organism>
<protein>
    <submittedName>
        <fullName evidence="2">Uncharacterized protein</fullName>
    </submittedName>
</protein>
<dbReference type="InterPro" id="IPR006594">
    <property type="entry name" value="LisH"/>
</dbReference>
<keyword evidence="3" id="KW-1185">Reference proteome</keyword>
<feature type="compositionally biased region" description="Polar residues" evidence="1">
    <location>
        <begin position="44"/>
        <end position="62"/>
    </location>
</feature>
<feature type="region of interest" description="Disordered" evidence="1">
    <location>
        <begin position="228"/>
        <end position="295"/>
    </location>
</feature>
<evidence type="ECO:0000256" key="1">
    <source>
        <dbReference type="SAM" id="MobiDB-lite"/>
    </source>
</evidence>
<gene>
    <name evidence="2" type="primary">KAFR0K02480</name>
    <name evidence="2" type="ORF">KAFR_0K02480</name>
</gene>
<name>H2B1V4_KAZAF</name>
<dbReference type="PROSITE" id="PS50896">
    <property type="entry name" value="LISH"/>
    <property type="match status" value="1"/>
</dbReference>
<feature type="region of interest" description="Disordered" evidence="1">
    <location>
        <begin position="120"/>
        <end position="139"/>
    </location>
</feature>
<feature type="compositionally biased region" description="Low complexity" evidence="1">
    <location>
        <begin position="232"/>
        <end position="250"/>
    </location>
</feature>
<feature type="compositionally biased region" description="Polar residues" evidence="1">
    <location>
        <begin position="1"/>
        <end position="18"/>
    </location>
</feature>
<feature type="compositionally biased region" description="Low complexity" evidence="1">
    <location>
        <begin position="495"/>
        <end position="506"/>
    </location>
</feature>
<dbReference type="GeneID" id="13886818"/>
<dbReference type="KEGG" id="kaf:KAFR_0K02480"/>
<dbReference type="Proteomes" id="UP000005220">
    <property type="component" value="Chromosome 11"/>
</dbReference>
<feature type="region of interest" description="Disordered" evidence="1">
    <location>
        <begin position="444"/>
        <end position="469"/>
    </location>
</feature>
<feature type="region of interest" description="Disordered" evidence="1">
    <location>
        <begin position="493"/>
        <end position="512"/>
    </location>
</feature>